<dbReference type="Pfam" id="PF17871">
    <property type="entry name" value="AAA_lid_9"/>
    <property type="match status" value="1"/>
</dbReference>
<dbReference type="Pfam" id="PF00004">
    <property type="entry name" value="AAA"/>
    <property type="match status" value="1"/>
</dbReference>
<dbReference type="eggNOG" id="COG0542">
    <property type="taxonomic scope" value="Bacteria"/>
</dbReference>
<gene>
    <name evidence="9" type="primary">clpA</name>
    <name evidence="9" type="ordered locus">HMU13160</name>
</gene>
<dbReference type="CDD" id="cd00009">
    <property type="entry name" value="AAA"/>
    <property type="match status" value="1"/>
</dbReference>
<feature type="domain" description="Clp R" evidence="8">
    <location>
        <begin position="1"/>
        <end position="68"/>
    </location>
</feature>
<dbReference type="STRING" id="679897.HMU13160"/>
<keyword evidence="4 7" id="KW-0067">ATP-binding</keyword>
<dbReference type="Pfam" id="PF10431">
    <property type="entry name" value="ClpB_D2-small"/>
    <property type="match status" value="1"/>
</dbReference>
<comment type="similarity">
    <text evidence="7">Belongs to the ClpA/ClpB family.</text>
</comment>
<dbReference type="PROSITE" id="PS00870">
    <property type="entry name" value="CLPAB_1"/>
    <property type="match status" value="1"/>
</dbReference>
<dbReference type="GO" id="GO:0005524">
    <property type="term" value="F:ATP binding"/>
    <property type="evidence" value="ECO:0007669"/>
    <property type="project" value="UniProtKB-KW"/>
</dbReference>
<evidence type="ECO:0000256" key="4">
    <source>
        <dbReference type="ARBA" id="ARBA00022840"/>
    </source>
</evidence>
<dbReference type="SUPFAM" id="SSF52540">
    <property type="entry name" value="P-loop containing nucleoside triphosphate hydrolases"/>
    <property type="match status" value="2"/>
</dbReference>
<dbReference type="CDD" id="cd19499">
    <property type="entry name" value="RecA-like_ClpB_Hsp104-like"/>
    <property type="match status" value="1"/>
</dbReference>
<dbReference type="InterPro" id="IPR019489">
    <property type="entry name" value="Clp_ATPase_C"/>
</dbReference>
<dbReference type="GO" id="GO:0008233">
    <property type="term" value="F:peptidase activity"/>
    <property type="evidence" value="ECO:0007669"/>
    <property type="project" value="UniProtKB-KW"/>
</dbReference>
<dbReference type="InterPro" id="IPR027417">
    <property type="entry name" value="P-loop_NTPase"/>
</dbReference>
<keyword evidence="9" id="KW-0378">Hydrolase</keyword>
<dbReference type="InterPro" id="IPR050130">
    <property type="entry name" value="ClpA_ClpB"/>
</dbReference>
<dbReference type="PANTHER" id="PTHR11638">
    <property type="entry name" value="ATP-DEPENDENT CLP PROTEASE"/>
    <property type="match status" value="1"/>
</dbReference>
<dbReference type="PROSITE" id="PS00871">
    <property type="entry name" value="CLPAB_2"/>
    <property type="match status" value="1"/>
</dbReference>
<dbReference type="PRINTS" id="PR00300">
    <property type="entry name" value="CLPPROTEASEA"/>
</dbReference>
<dbReference type="GO" id="GO:0005737">
    <property type="term" value="C:cytoplasm"/>
    <property type="evidence" value="ECO:0007669"/>
    <property type="project" value="TreeGrafter"/>
</dbReference>
<dbReference type="AlphaFoldDB" id="D3UJ95"/>
<dbReference type="GO" id="GO:0016887">
    <property type="term" value="F:ATP hydrolysis activity"/>
    <property type="evidence" value="ECO:0007669"/>
    <property type="project" value="InterPro"/>
</dbReference>
<evidence type="ECO:0000256" key="3">
    <source>
        <dbReference type="ARBA" id="ARBA00022741"/>
    </source>
</evidence>
<dbReference type="InterPro" id="IPR018368">
    <property type="entry name" value="ClpA/B_CS1"/>
</dbReference>
<keyword evidence="3 7" id="KW-0547">Nucleotide-binding</keyword>
<keyword evidence="2 6" id="KW-0677">Repeat</keyword>
<evidence type="ECO:0000256" key="5">
    <source>
        <dbReference type="ARBA" id="ARBA00023186"/>
    </source>
</evidence>
<protein>
    <recommendedName>
        <fullName evidence="1">Chaperone protein ClpB</fullName>
    </recommendedName>
</protein>
<dbReference type="GO" id="GO:0034605">
    <property type="term" value="P:cellular response to heat"/>
    <property type="evidence" value="ECO:0007669"/>
    <property type="project" value="TreeGrafter"/>
</dbReference>
<dbReference type="PROSITE" id="PS51903">
    <property type="entry name" value="CLP_R"/>
    <property type="match status" value="1"/>
</dbReference>
<dbReference type="Gene3D" id="3.40.50.300">
    <property type="entry name" value="P-loop containing nucleotide triphosphate hydrolases"/>
    <property type="match status" value="2"/>
</dbReference>
<evidence type="ECO:0000259" key="8">
    <source>
        <dbReference type="PROSITE" id="PS51903"/>
    </source>
</evidence>
<evidence type="ECO:0000256" key="6">
    <source>
        <dbReference type="PROSITE-ProRule" id="PRU01251"/>
    </source>
</evidence>
<evidence type="ECO:0000256" key="7">
    <source>
        <dbReference type="RuleBase" id="RU004432"/>
    </source>
</evidence>
<dbReference type="InterPro" id="IPR003959">
    <property type="entry name" value="ATPase_AAA_core"/>
</dbReference>
<dbReference type="KEGG" id="hms:HMU13160"/>
<dbReference type="InterPro" id="IPR036628">
    <property type="entry name" value="Clp_N_dom_sf"/>
</dbReference>
<dbReference type="SMART" id="SM00382">
    <property type="entry name" value="AAA"/>
    <property type="match status" value="2"/>
</dbReference>
<evidence type="ECO:0000256" key="1">
    <source>
        <dbReference type="ARBA" id="ARBA00017574"/>
    </source>
</evidence>
<dbReference type="EMBL" id="FN555004">
    <property type="protein sequence ID" value="CBG40570.1"/>
    <property type="molecule type" value="Genomic_DNA"/>
</dbReference>
<dbReference type="Gene3D" id="1.10.8.60">
    <property type="match status" value="2"/>
</dbReference>
<dbReference type="SMART" id="SM01086">
    <property type="entry name" value="ClpB_D2-small"/>
    <property type="match status" value="1"/>
</dbReference>
<accession>D3UJ95</accession>
<dbReference type="Proteomes" id="UP000001522">
    <property type="component" value="Chromosome"/>
</dbReference>
<keyword evidence="9" id="KW-0645">Protease</keyword>
<proteinExistence type="inferred from homology"/>
<name>D3UJ95_HELM1</name>
<dbReference type="HOGENOM" id="CLU_005070_4_2_7"/>
<dbReference type="PANTHER" id="PTHR11638:SF111">
    <property type="entry name" value="ATP-DEPENDENT CLP PROTEASE ATP-BINDING SUBUNIT CLPA"/>
    <property type="match status" value="1"/>
</dbReference>
<dbReference type="InterPro" id="IPR041546">
    <property type="entry name" value="ClpA/ClpB_AAA_lid"/>
</dbReference>
<dbReference type="Pfam" id="PF07724">
    <property type="entry name" value="AAA_2"/>
    <property type="match status" value="1"/>
</dbReference>
<sequence>MESLLSPELTKIINHSVQLSKKMQHNVLTIEHIFLALLEDPQGENLLKNCGLDTENAKKILSQYLIKHIPITPHSSNSIPHQTPALERVFLNMVNHANSSNQSQINIEDFLIFTLAEEQSYSALLLKSYEIEKTQILEAANFTKEEDQLEQYAKNLNHLAKKGKIDPIIGREKEILRASEVLCKRKKNNVVLIGEPGVGKTAIAEGIALSITQKTCAPSLRKFEIFELDLVGMVAGTKYRGDFEKRLKGVLKTIQKRKNVVLFIDEIHMLVGAGSTGTSNMDAANILKPLLSSGNLRCIGATTFQEYKNSFSRDKALNRRFIPIEVLEPSPETCYEILEKVAPLYEKHHNVTYSKDALKACVDLSNLYITERFLPDKAIDLLDEAGVNLQNKKHKTITKIQIQQSLARFVNIPQNILKSDEKTLLKRLEKTLQSKIFSQEEAIQKITSVIKINKAGLSDPKKPIGSFLFVGASGVGKTALSIELANALGIAFHRIDMSEYMEAHSISKLIGAPSGYVGFEQGGILVDMIRKSPHCVLLLDEIEKAHPDIFHLLLQVMDDARLSDNQGNKADFKNVILIMTSNAGTNENQNMGFNATIKDKQQTAIKNLFTPEFRGRLDAIVHFNSLTIKDYQNITKKYITELNATLKDRALSLSLEPSALVYIANLALDPMLGAREIKKFINNNIKPQLSEILLFEKLKKNTSIKICLEQDAILLKKEEPHDEKNEAPC</sequence>
<dbReference type="InterPro" id="IPR028299">
    <property type="entry name" value="ClpA/B_CS2"/>
</dbReference>
<dbReference type="GO" id="GO:0006508">
    <property type="term" value="P:proteolysis"/>
    <property type="evidence" value="ECO:0007669"/>
    <property type="project" value="UniProtKB-KW"/>
</dbReference>
<dbReference type="Pfam" id="PF02861">
    <property type="entry name" value="Clp_N"/>
    <property type="match status" value="1"/>
</dbReference>
<dbReference type="InterPro" id="IPR004176">
    <property type="entry name" value="Clp_R_N"/>
</dbReference>
<dbReference type="RefSeq" id="WP_013023637.1">
    <property type="nucleotide sequence ID" value="NC_013949.1"/>
</dbReference>
<organism evidence="9 10">
    <name type="scientific">Helicobacter mustelae (strain ATCC 43772 / CCUG 25715 / CIP 103759 / LMG 18044 / NCTC 12198 / R85-136P)</name>
    <name type="common">Campylobacter mustelae</name>
    <dbReference type="NCBI Taxonomy" id="679897"/>
    <lineage>
        <taxon>Bacteria</taxon>
        <taxon>Pseudomonadati</taxon>
        <taxon>Campylobacterota</taxon>
        <taxon>Epsilonproteobacteria</taxon>
        <taxon>Campylobacterales</taxon>
        <taxon>Helicobacteraceae</taxon>
        <taxon>Helicobacter</taxon>
    </lineage>
</organism>
<keyword evidence="10" id="KW-1185">Reference proteome</keyword>
<evidence type="ECO:0000313" key="9">
    <source>
        <dbReference type="EMBL" id="CBG40570.1"/>
    </source>
</evidence>
<dbReference type="InterPro" id="IPR003593">
    <property type="entry name" value="AAA+_ATPase"/>
</dbReference>
<dbReference type="InterPro" id="IPR001270">
    <property type="entry name" value="ClpA/B"/>
</dbReference>
<reference evidence="9 10" key="1">
    <citation type="journal article" date="2010" name="BMC Genomics">
        <title>Comparative genomics and proteomics of Helicobacter mustelae, an ulcerogenic and carcinogenic gastric pathogen.</title>
        <authorList>
            <person name="O'Toole P.W."/>
            <person name="Snelling W.J."/>
            <person name="Canchaya C."/>
            <person name="Forde B.M."/>
            <person name="Hardie K.R."/>
            <person name="Josenhans C."/>
            <person name="Graham R.L.J."/>
            <person name="McMullan G."/>
            <person name="Parkhill J."/>
            <person name="Belda E."/>
            <person name="Bentley S.D."/>
        </authorList>
    </citation>
    <scope>NUCLEOTIDE SEQUENCE [LARGE SCALE GENOMIC DNA]</scope>
    <source>
        <strain evidence="10">ATCC 43772 / LMG 18044 / NCTC 12198 / 12198</strain>
    </source>
</reference>
<evidence type="ECO:0000313" key="10">
    <source>
        <dbReference type="Proteomes" id="UP000001522"/>
    </source>
</evidence>
<dbReference type="Gene3D" id="1.10.1780.10">
    <property type="entry name" value="Clp, N-terminal domain"/>
    <property type="match status" value="1"/>
</dbReference>
<dbReference type="SUPFAM" id="SSF81923">
    <property type="entry name" value="Double Clp-N motif"/>
    <property type="match status" value="1"/>
</dbReference>
<evidence type="ECO:0000256" key="2">
    <source>
        <dbReference type="ARBA" id="ARBA00022737"/>
    </source>
</evidence>
<keyword evidence="5 7" id="KW-0143">Chaperone</keyword>